<feature type="domain" description="HTH lysR-type" evidence="5">
    <location>
        <begin position="5"/>
        <end position="62"/>
    </location>
</feature>
<keyword evidence="3" id="KW-0238">DNA-binding</keyword>
<dbReference type="SUPFAM" id="SSF53850">
    <property type="entry name" value="Periplasmic binding protein-like II"/>
    <property type="match status" value="1"/>
</dbReference>
<evidence type="ECO:0000313" key="7">
    <source>
        <dbReference type="Proteomes" id="UP000630805"/>
    </source>
</evidence>
<dbReference type="Gene3D" id="1.10.10.10">
    <property type="entry name" value="Winged helix-like DNA-binding domain superfamily/Winged helix DNA-binding domain"/>
    <property type="match status" value="1"/>
</dbReference>
<proteinExistence type="inferred from homology"/>
<dbReference type="InterPro" id="IPR058163">
    <property type="entry name" value="LysR-type_TF_proteobact-type"/>
</dbReference>
<name>A0ABX2PS89_9RHOB</name>
<keyword evidence="2" id="KW-0805">Transcription regulation</keyword>
<dbReference type="SUPFAM" id="SSF46785">
    <property type="entry name" value="Winged helix' DNA-binding domain"/>
    <property type="match status" value="1"/>
</dbReference>
<dbReference type="Pfam" id="PF00126">
    <property type="entry name" value="HTH_1"/>
    <property type="match status" value="1"/>
</dbReference>
<gene>
    <name evidence="6" type="ORF">HW561_14625</name>
</gene>
<dbReference type="Proteomes" id="UP000630805">
    <property type="component" value="Unassembled WGS sequence"/>
</dbReference>
<evidence type="ECO:0000256" key="1">
    <source>
        <dbReference type="ARBA" id="ARBA00009437"/>
    </source>
</evidence>
<evidence type="ECO:0000256" key="3">
    <source>
        <dbReference type="ARBA" id="ARBA00023125"/>
    </source>
</evidence>
<dbReference type="InterPro" id="IPR036388">
    <property type="entry name" value="WH-like_DNA-bd_sf"/>
</dbReference>
<protein>
    <submittedName>
        <fullName evidence="6">LysR family transcriptional regulator</fullName>
    </submittedName>
</protein>
<organism evidence="6 7">
    <name type="scientific">Ruegeria haliotis</name>
    <dbReference type="NCBI Taxonomy" id="2747601"/>
    <lineage>
        <taxon>Bacteria</taxon>
        <taxon>Pseudomonadati</taxon>
        <taxon>Pseudomonadota</taxon>
        <taxon>Alphaproteobacteria</taxon>
        <taxon>Rhodobacterales</taxon>
        <taxon>Roseobacteraceae</taxon>
        <taxon>Ruegeria</taxon>
    </lineage>
</organism>
<evidence type="ECO:0000256" key="2">
    <source>
        <dbReference type="ARBA" id="ARBA00023015"/>
    </source>
</evidence>
<accession>A0ABX2PS89</accession>
<keyword evidence="7" id="KW-1185">Reference proteome</keyword>
<evidence type="ECO:0000256" key="4">
    <source>
        <dbReference type="ARBA" id="ARBA00023163"/>
    </source>
</evidence>
<dbReference type="EMBL" id="JABXWT010000008">
    <property type="protein sequence ID" value="NVO57027.1"/>
    <property type="molecule type" value="Genomic_DNA"/>
</dbReference>
<dbReference type="Gene3D" id="3.40.190.10">
    <property type="entry name" value="Periplasmic binding protein-like II"/>
    <property type="match status" value="2"/>
</dbReference>
<dbReference type="InterPro" id="IPR036390">
    <property type="entry name" value="WH_DNA-bd_sf"/>
</dbReference>
<dbReference type="PROSITE" id="PS50931">
    <property type="entry name" value="HTH_LYSR"/>
    <property type="match status" value="1"/>
</dbReference>
<dbReference type="PANTHER" id="PTHR30537">
    <property type="entry name" value="HTH-TYPE TRANSCRIPTIONAL REGULATOR"/>
    <property type="match status" value="1"/>
</dbReference>
<evidence type="ECO:0000259" key="5">
    <source>
        <dbReference type="PROSITE" id="PS50931"/>
    </source>
</evidence>
<dbReference type="PANTHER" id="PTHR30537:SF26">
    <property type="entry name" value="GLYCINE CLEAVAGE SYSTEM TRANSCRIPTIONAL ACTIVATOR"/>
    <property type="match status" value="1"/>
</dbReference>
<evidence type="ECO:0000313" key="6">
    <source>
        <dbReference type="EMBL" id="NVO57027.1"/>
    </source>
</evidence>
<comment type="caution">
    <text evidence="6">The sequence shown here is derived from an EMBL/GenBank/DDBJ whole genome shotgun (WGS) entry which is preliminary data.</text>
</comment>
<dbReference type="InterPro" id="IPR000847">
    <property type="entry name" value="LysR_HTH_N"/>
</dbReference>
<sequence>MKRLPPLTSLQAFEAVSRHMSIKLAAEELLLTPTAISHRLKTLETQLDIQLFHRLTRSLKLTTEGEMLRPFVTDAFSNLKQGIAQLSTDEVEGDLVVTTTRSFAWSWLSPRLPNFSRLYPDLEVKVIASDTVLDFARFSVDVSIRYTDSPDPNEHAAWVLDDYVTPICSRRMEKKIRKPEDLLSRDLVEYEWLGFEEGDPNWCAWFESVGIDATGIRPIANFSDEIMCIEAAMDDRAAALVSVIAASREIERGRISAPIPKVLRDRSYYLVCPMERAQSAKVRAFQDWLLKEADVFRDSPYGLRFIPQGDE</sequence>
<comment type="similarity">
    <text evidence="1">Belongs to the LysR transcriptional regulatory family.</text>
</comment>
<reference evidence="6 7" key="1">
    <citation type="submission" date="2020-06" db="EMBL/GenBank/DDBJ databases">
        <authorList>
            <person name="Cao W.R."/>
        </authorList>
    </citation>
    <scope>NUCLEOTIDE SEQUENCE [LARGE SCALE GENOMIC DNA]</scope>
    <source>
        <strain evidence="6 7">B1Z28</strain>
    </source>
</reference>
<dbReference type="InterPro" id="IPR005119">
    <property type="entry name" value="LysR_subst-bd"/>
</dbReference>
<dbReference type="Pfam" id="PF03466">
    <property type="entry name" value="LysR_substrate"/>
    <property type="match status" value="1"/>
</dbReference>
<keyword evidence="4" id="KW-0804">Transcription</keyword>
<dbReference type="CDD" id="cd08432">
    <property type="entry name" value="PBP2_GcdR_TrpI_HvrB_AmpR_like"/>
    <property type="match status" value="1"/>
</dbReference>